<dbReference type="KEGG" id="abas:ACPOL_2249"/>
<feature type="domain" description="Thiol:disulfide interchange protein DsbD N-terminal" evidence="2">
    <location>
        <begin position="42"/>
        <end position="157"/>
    </location>
</feature>
<name>A0A2Z5FXH1_9BACT</name>
<dbReference type="EMBL" id="CP030840">
    <property type="protein sequence ID" value="AXC11573.1"/>
    <property type="molecule type" value="Genomic_DNA"/>
</dbReference>
<dbReference type="RefSeq" id="WP_161557286.1">
    <property type="nucleotide sequence ID" value="NZ_CP030840.1"/>
</dbReference>
<keyword evidence="4" id="KW-1185">Reference proteome</keyword>
<protein>
    <submittedName>
        <fullName evidence="3">Cytochrome c-type biogenesis protein DsbD, protein-disulfide reductase</fullName>
    </submittedName>
</protein>
<sequence length="163" mass="17294">MRSLTEGGLLLLALLALGVSTADGAPKPVVQWQIKAAPAKPVKAGAKFTVSITGHIDPGWHLYALEEPPGGPVATEVALTDGDPADLLRVEEAKPHVLPDPVFQKPTKFFEGSAGFTLYLQAARETAPGPGTLRVLVRYQSCNDRVCLPPHTDTIPVELTLAQ</sequence>
<dbReference type="Gene3D" id="2.60.40.1250">
    <property type="entry name" value="Thiol:disulfide interchange protein DsbD, N-terminal domain"/>
    <property type="match status" value="1"/>
</dbReference>
<feature type="signal peptide" evidence="1">
    <location>
        <begin position="1"/>
        <end position="24"/>
    </location>
</feature>
<gene>
    <name evidence="3" type="ORF">ACPOL_2249</name>
</gene>
<evidence type="ECO:0000313" key="3">
    <source>
        <dbReference type="EMBL" id="AXC11573.1"/>
    </source>
</evidence>
<reference evidence="3 4" key="1">
    <citation type="journal article" date="2018" name="Front. Microbiol.">
        <title>Hydrolytic Capabilities as a Key to Environmental Success: Chitinolytic and Cellulolytic Acidobacteria From Acidic Sub-arctic Soils and Boreal Peatlands.</title>
        <authorList>
            <person name="Belova S.E."/>
            <person name="Ravin N.V."/>
            <person name="Pankratov T.A."/>
            <person name="Rakitin A.L."/>
            <person name="Ivanova A.A."/>
            <person name="Beletsky A.V."/>
            <person name="Mardanov A.V."/>
            <person name="Sinninghe Damste J.S."/>
            <person name="Dedysh S.N."/>
        </authorList>
    </citation>
    <scope>NUCLEOTIDE SEQUENCE [LARGE SCALE GENOMIC DNA]</scope>
    <source>
        <strain evidence="3 4">SBC82</strain>
    </source>
</reference>
<accession>A0A2Z5FXH1</accession>
<dbReference type="Proteomes" id="UP000253606">
    <property type="component" value="Chromosome"/>
</dbReference>
<dbReference type="InterPro" id="IPR036929">
    <property type="entry name" value="DsbDN_sf"/>
</dbReference>
<keyword evidence="1" id="KW-0732">Signal</keyword>
<feature type="chain" id="PRO_5016322605" evidence="1">
    <location>
        <begin position="25"/>
        <end position="163"/>
    </location>
</feature>
<proteinExistence type="predicted"/>
<evidence type="ECO:0000259" key="2">
    <source>
        <dbReference type="Pfam" id="PF11412"/>
    </source>
</evidence>
<dbReference type="InterPro" id="IPR028250">
    <property type="entry name" value="DsbDN"/>
</dbReference>
<evidence type="ECO:0000256" key="1">
    <source>
        <dbReference type="SAM" id="SignalP"/>
    </source>
</evidence>
<dbReference type="Pfam" id="PF11412">
    <property type="entry name" value="DsbD_N"/>
    <property type="match status" value="1"/>
</dbReference>
<dbReference type="AlphaFoldDB" id="A0A2Z5FXH1"/>
<evidence type="ECO:0000313" key="4">
    <source>
        <dbReference type="Proteomes" id="UP000253606"/>
    </source>
</evidence>
<organism evidence="3 4">
    <name type="scientific">Acidisarcina polymorpha</name>
    <dbReference type="NCBI Taxonomy" id="2211140"/>
    <lineage>
        <taxon>Bacteria</taxon>
        <taxon>Pseudomonadati</taxon>
        <taxon>Acidobacteriota</taxon>
        <taxon>Terriglobia</taxon>
        <taxon>Terriglobales</taxon>
        <taxon>Acidobacteriaceae</taxon>
        <taxon>Acidisarcina</taxon>
    </lineage>
</organism>